<dbReference type="Gene3D" id="1.20.58.90">
    <property type="match status" value="1"/>
</dbReference>
<dbReference type="InterPro" id="IPR015260">
    <property type="entry name" value="Syntaxin-6/10/61_N"/>
</dbReference>
<evidence type="ECO:0000256" key="1">
    <source>
        <dbReference type="ARBA" id="ARBA00009063"/>
    </source>
</evidence>
<feature type="domain" description="Syntaxin 6/10/61 N-terminal" evidence="11">
    <location>
        <begin position="11"/>
        <end position="101"/>
    </location>
</feature>
<keyword evidence="2" id="KW-0813">Transport</keyword>
<organism evidence="12 13">
    <name type="scientific">Kalanchoe fedtschenkoi</name>
    <name type="common">Lavender scallops</name>
    <name type="synonym">South American air plant</name>
    <dbReference type="NCBI Taxonomy" id="63787"/>
    <lineage>
        <taxon>Eukaryota</taxon>
        <taxon>Viridiplantae</taxon>
        <taxon>Streptophyta</taxon>
        <taxon>Embryophyta</taxon>
        <taxon>Tracheophyta</taxon>
        <taxon>Spermatophyta</taxon>
        <taxon>Magnoliopsida</taxon>
        <taxon>eudicotyledons</taxon>
        <taxon>Gunneridae</taxon>
        <taxon>Pentapetalae</taxon>
        <taxon>Saxifragales</taxon>
        <taxon>Crassulaceae</taxon>
        <taxon>Kalanchoe</taxon>
    </lineage>
</organism>
<dbReference type="Proteomes" id="UP000594263">
    <property type="component" value="Unplaced"/>
</dbReference>
<dbReference type="CDD" id="cd21442">
    <property type="entry name" value="SNARE_NTD_STX6-like"/>
    <property type="match status" value="1"/>
</dbReference>
<evidence type="ECO:0000256" key="5">
    <source>
        <dbReference type="ARBA" id="ARBA00022989"/>
    </source>
</evidence>
<dbReference type="Pfam" id="PF09177">
    <property type="entry name" value="STX6_10_61_N"/>
    <property type="match status" value="1"/>
</dbReference>
<feature type="transmembrane region" description="Helical" evidence="10">
    <location>
        <begin position="315"/>
        <end position="333"/>
    </location>
</feature>
<proteinExistence type="inferred from homology"/>
<comment type="subcellular location">
    <subcellularLocation>
        <location evidence="8">Golgi apparatus</location>
        <location evidence="8">trans-Golgi network membrane</location>
        <topology evidence="8">Single-pass type IV membrane protein</topology>
    </subcellularLocation>
</comment>
<keyword evidence="4" id="KW-0653">Protein transport</keyword>
<dbReference type="AlphaFoldDB" id="A0A7N0ZWJ2"/>
<dbReference type="GO" id="GO:0048193">
    <property type="term" value="P:Golgi vesicle transport"/>
    <property type="evidence" value="ECO:0007669"/>
    <property type="project" value="InterPro"/>
</dbReference>
<protein>
    <recommendedName>
        <fullName evidence="11">Syntaxin 6/10/61 N-terminal domain-containing protein</fullName>
    </recommendedName>
</protein>
<dbReference type="PANTHER" id="PTHR34949:SF6">
    <property type="entry name" value="EXPRESSED PROTEIN"/>
    <property type="match status" value="1"/>
</dbReference>
<evidence type="ECO:0000313" key="13">
    <source>
        <dbReference type="Proteomes" id="UP000594263"/>
    </source>
</evidence>
<keyword evidence="13" id="KW-1185">Reference proteome</keyword>
<evidence type="ECO:0000256" key="10">
    <source>
        <dbReference type="SAM" id="Phobius"/>
    </source>
</evidence>
<dbReference type="SUPFAM" id="SSF47661">
    <property type="entry name" value="t-snare proteins"/>
    <property type="match status" value="1"/>
</dbReference>
<keyword evidence="6" id="KW-0333">Golgi apparatus</keyword>
<dbReference type="PANTHER" id="PTHR34949">
    <property type="entry name" value="OS05G0443700 PROTEIN"/>
    <property type="match status" value="1"/>
</dbReference>
<evidence type="ECO:0000256" key="8">
    <source>
        <dbReference type="ARBA" id="ARBA00037801"/>
    </source>
</evidence>
<sequence>MATNFDRWEKDPFFPAAEEVQESADRMESAYRTWLHSVKDSSGVWDSEQLSRDLQTTLGTAKWQLEEFSRAVRSSYKENSDEDSKRHRDFIHAIEDQIATVDKSLAEASAAEGKSPRPWVRLDERERNELALFLSAGPHMSQGPDATTNLHQNLNDGENEGSRNVGFSVEHGGLPPKGGKTNGHRRTASAGADMEAWKISVADDAYPAGSNSCRPDPPPRRIPSVLGLLSTMGMESASKFSWPVNGYRKLKVADSLESDLPPLPRGVKACYEKSKSCLNSCDECYDRRFYGWCGAAQRLLQRSQYHMQYSRPVQIAFWITLLCLVAGLLALCII</sequence>
<feature type="region of interest" description="Disordered" evidence="9">
    <location>
        <begin position="155"/>
        <end position="191"/>
    </location>
</feature>
<evidence type="ECO:0000313" key="12">
    <source>
        <dbReference type="EnsemblPlants" id="Kaladp0042s0104.1.v1.1"/>
    </source>
</evidence>
<dbReference type="FunFam" id="1.20.58.90:FF:000004">
    <property type="entry name" value="Syntaxin 10"/>
    <property type="match status" value="1"/>
</dbReference>
<keyword evidence="5 10" id="KW-1133">Transmembrane helix</keyword>
<evidence type="ECO:0000256" key="4">
    <source>
        <dbReference type="ARBA" id="ARBA00022927"/>
    </source>
</evidence>
<keyword evidence="3 10" id="KW-0812">Transmembrane</keyword>
<evidence type="ECO:0000256" key="2">
    <source>
        <dbReference type="ARBA" id="ARBA00022448"/>
    </source>
</evidence>
<evidence type="ECO:0000256" key="3">
    <source>
        <dbReference type="ARBA" id="ARBA00022692"/>
    </source>
</evidence>
<dbReference type="Gramene" id="Kaladp0042s0104.1.v1.1">
    <property type="protein sequence ID" value="Kaladp0042s0104.1.v1.1"/>
    <property type="gene ID" value="Kaladp0042s0104.v1.1"/>
</dbReference>
<name>A0A7N0ZWJ2_KALFE</name>
<evidence type="ECO:0000256" key="9">
    <source>
        <dbReference type="SAM" id="MobiDB-lite"/>
    </source>
</evidence>
<comment type="similarity">
    <text evidence="1">Belongs to the syntaxin family.</text>
</comment>
<dbReference type="GO" id="GO:0015031">
    <property type="term" value="P:protein transport"/>
    <property type="evidence" value="ECO:0007669"/>
    <property type="project" value="UniProtKB-KW"/>
</dbReference>
<evidence type="ECO:0000259" key="11">
    <source>
        <dbReference type="Pfam" id="PF09177"/>
    </source>
</evidence>
<evidence type="ECO:0000256" key="6">
    <source>
        <dbReference type="ARBA" id="ARBA00023034"/>
    </source>
</evidence>
<evidence type="ECO:0000256" key="7">
    <source>
        <dbReference type="ARBA" id="ARBA00023136"/>
    </source>
</evidence>
<dbReference type="GO" id="GO:0005794">
    <property type="term" value="C:Golgi apparatus"/>
    <property type="evidence" value="ECO:0007669"/>
    <property type="project" value="UniProtKB-SubCell"/>
</dbReference>
<reference evidence="12" key="1">
    <citation type="submission" date="2021-01" db="UniProtKB">
        <authorList>
            <consortium name="EnsemblPlants"/>
        </authorList>
    </citation>
    <scope>IDENTIFICATION</scope>
</reference>
<dbReference type="EnsemblPlants" id="Kaladp0042s0104.1.v1.1">
    <property type="protein sequence ID" value="Kaladp0042s0104.1.v1.1"/>
    <property type="gene ID" value="Kaladp0042s0104.v1.1"/>
</dbReference>
<dbReference type="OMA" id="NCMESAT"/>
<accession>A0A7N0ZWJ2</accession>
<dbReference type="GO" id="GO:0016020">
    <property type="term" value="C:membrane"/>
    <property type="evidence" value="ECO:0007669"/>
    <property type="project" value="InterPro"/>
</dbReference>
<keyword evidence="7 10" id="KW-0472">Membrane</keyword>
<dbReference type="InterPro" id="IPR010989">
    <property type="entry name" value="SNARE"/>
</dbReference>